<keyword evidence="4" id="KW-0479">Metal-binding</keyword>
<dbReference type="AlphaFoldDB" id="A0A542W1P6"/>
<gene>
    <name evidence="11" type="ORF">FBY58_1084</name>
</gene>
<evidence type="ECO:0000256" key="8">
    <source>
        <dbReference type="ARBA" id="ARBA00023014"/>
    </source>
</evidence>
<evidence type="ECO:0000313" key="11">
    <source>
        <dbReference type="EMBL" id="TQL17496.1"/>
    </source>
</evidence>
<evidence type="ECO:0000313" key="12">
    <source>
        <dbReference type="Proteomes" id="UP000316887"/>
    </source>
</evidence>
<comment type="caution">
    <text evidence="11">The sequence shown here is derived from an EMBL/GenBank/DDBJ whole genome shotgun (WGS) entry which is preliminary data.</text>
</comment>
<comment type="similarity">
    <text evidence="1">Belongs to the uracil-DNA glycosylase (UDG) superfamily. Type 4 (UDGa) family.</text>
</comment>
<evidence type="ECO:0000256" key="2">
    <source>
        <dbReference type="ARBA" id="ARBA00019403"/>
    </source>
</evidence>
<dbReference type="PANTHER" id="PTHR33693">
    <property type="entry name" value="TYPE-5 URACIL-DNA GLYCOSYLASE"/>
    <property type="match status" value="1"/>
</dbReference>
<dbReference type="CDD" id="cd10030">
    <property type="entry name" value="UDG-F4_TTUDGA_SPO1dp_like"/>
    <property type="match status" value="1"/>
</dbReference>
<dbReference type="GO" id="GO:0097506">
    <property type="term" value="F:deaminated base DNA N-glycosylase activity"/>
    <property type="evidence" value="ECO:0007669"/>
    <property type="project" value="UniProtKB-ARBA"/>
</dbReference>
<dbReference type="GO" id="GO:0046872">
    <property type="term" value="F:metal ion binding"/>
    <property type="evidence" value="ECO:0007669"/>
    <property type="project" value="UniProtKB-KW"/>
</dbReference>
<keyword evidence="9" id="KW-0234">DNA repair</keyword>
<feature type="domain" description="Uracil-DNA glycosylase-like" evidence="10">
    <location>
        <begin position="34"/>
        <end position="190"/>
    </location>
</feature>
<dbReference type="NCBIfam" id="TIGR00758">
    <property type="entry name" value="UDG_fam4"/>
    <property type="match status" value="1"/>
</dbReference>
<dbReference type="PANTHER" id="PTHR33693:SF9">
    <property type="entry name" value="TYPE-4 URACIL-DNA GLYCOSYLASE"/>
    <property type="match status" value="1"/>
</dbReference>
<organism evidence="11 12">
    <name type="scientific">Zymomonas mobilis</name>
    <dbReference type="NCBI Taxonomy" id="542"/>
    <lineage>
        <taxon>Bacteria</taxon>
        <taxon>Pseudomonadati</taxon>
        <taxon>Pseudomonadota</taxon>
        <taxon>Alphaproteobacteria</taxon>
        <taxon>Sphingomonadales</taxon>
        <taxon>Zymomonadaceae</taxon>
        <taxon>Zymomonas</taxon>
    </lineage>
</organism>
<accession>A0A542W1P6</accession>
<dbReference type="Proteomes" id="UP000316887">
    <property type="component" value="Unassembled WGS sequence"/>
</dbReference>
<evidence type="ECO:0000256" key="4">
    <source>
        <dbReference type="ARBA" id="ARBA00022723"/>
    </source>
</evidence>
<evidence type="ECO:0000256" key="3">
    <source>
        <dbReference type="ARBA" id="ARBA00022485"/>
    </source>
</evidence>
<protein>
    <recommendedName>
        <fullName evidence="2">Type-4 uracil-DNA glycosylase</fullName>
    </recommendedName>
</protein>
<dbReference type="InterPro" id="IPR005122">
    <property type="entry name" value="Uracil-DNA_glycosylase-like"/>
</dbReference>
<dbReference type="OrthoDB" id="5290748at2"/>
<evidence type="ECO:0000256" key="1">
    <source>
        <dbReference type="ARBA" id="ARBA00006521"/>
    </source>
</evidence>
<reference evidence="11 12" key="1">
    <citation type="submission" date="2019-06" db="EMBL/GenBank/DDBJ databases">
        <title>Genome sequencing of Zymomonas mobilis strains for genetic engineering and biofuel applications.</title>
        <authorList>
            <person name="Teravest M."/>
        </authorList>
    </citation>
    <scope>NUCLEOTIDE SEQUENCE [LARGE SCALE GENOMIC DNA]</scope>
    <source>
        <strain evidence="11 12">AN0101</strain>
    </source>
</reference>
<keyword evidence="3" id="KW-0004">4Fe-4S</keyword>
<keyword evidence="6" id="KW-0378">Hydrolase</keyword>
<dbReference type="InterPro" id="IPR005273">
    <property type="entry name" value="Ura-DNA_glyco_family4"/>
</dbReference>
<evidence type="ECO:0000256" key="7">
    <source>
        <dbReference type="ARBA" id="ARBA00023004"/>
    </source>
</evidence>
<dbReference type="SMART" id="SM00987">
    <property type="entry name" value="UreE_C"/>
    <property type="match status" value="1"/>
</dbReference>
<keyword evidence="5" id="KW-0227">DNA damage</keyword>
<dbReference type="GO" id="GO:0051539">
    <property type="term" value="F:4 iron, 4 sulfur cluster binding"/>
    <property type="evidence" value="ECO:0007669"/>
    <property type="project" value="UniProtKB-KW"/>
</dbReference>
<dbReference type="SUPFAM" id="SSF52141">
    <property type="entry name" value="Uracil-DNA glycosylase-like"/>
    <property type="match status" value="1"/>
</dbReference>
<evidence type="ECO:0000256" key="6">
    <source>
        <dbReference type="ARBA" id="ARBA00022801"/>
    </source>
</evidence>
<proteinExistence type="inferred from homology"/>
<dbReference type="NCBIfam" id="TIGR03914">
    <property type="entry name" value="UDG_fam_dom"/>
    <property type="match status" value="1"/>
</dbReference>
<evidence type="ECO:0000256" key="9">
    <source>
        <dbReference type="ARBA" id="ARBA00023204"/>
    </source>
</evidence>
<keyword evidence="8" id="KW-0411">Iron-sulfur</keyword>
<dbReference type="GO" id="GO:0006281">
    <property type="term" value="P:DNA repair"/>
    <property type="evidence" value="ECO:0007669"/>
    <property type="project" value="UniProtKB-KW"/>
</dbReference>
<evidence type="ECO:0000256" key="5">
    <source>
        <dbReference type="ARBA" id="ARBA00022763"/>
    </source>
</evidence>
<dbReference type="EMBL" id="VFOF01000001">
    <property type="protein sequence ID" value="TQL17496.1"/>
    <property type="molecule type" value="Genomic_DNA"/>
</dbReference>
<name>A0A542W1P6_ZYMMB</name>
<dbReference type="Gene3D" id="3.40.470.10">
    <property type="entry name" value="Uracil-DNA glycosylase-like domain"/>
    <property type="match status" value="1"/>
</dbReference>
<evidence type="ECO:0000259" key="10">
    <source>
        <dbReference type="SMART" id="SM00986"/>
    </source>
</evidence>
<dbReference type="RefSeq" id="WP_141919831.1">
    <property type="nucleotide sequence ID" value="NZ_VFOF01000001.1"/>
</dbReference>
<dbReference type="InterPro" id="IPR051536">
    <property type="entry name" value="UDG_Type-4/5"/>
</dbReference>
<dbReference type="InterPro" id="IPR036895">
    <property type="entry name" value="Uracil-DNA_glycosylase-like_sf"/>
</dbReference>
<sequence length="204" mass="22993">MSDSSPAPSWEQITDSLHHCTRCSLYKNATQVVCGEGSHHSPVIFVGEQPGDQEDLAGRPFVGPAGKVFDEVMASIGWPREEIYLTNAVKHFKFYLQGQRRIHQTPAPEEVECCRIWLRHEWRLLKPRLTVALGATAVLALTGKKQTLGALRGRIHKLKETAPFVATYHPSYILRQPNEEGRQKAYQAMQQDLTMAREFLKAAS</sequence>
<keyword evidence="7" id="KW-0408">Iron</keyword>
<dbReference type="Pfam" id="PF03167">
    <property type="entry name" value="UDG"/>
    <property type="match status" value="1"/>
</dbReference>
<dbReference type="SMART" id="SM00986">
    <property type="entry name" value="UDG"/>
    <property type="match status" value="1"/>
</dbReference>